<evidence type="ECO:0000256" key="3">
    <source>
        <dbReference type="ARBA" id="ARBA00022989"/>
    </source>
</evidence>
<comment type="subcellular location">
    <subcellularLocation>
        <location evidence="1">Membrane</location>
        <topology evidence="1">Multi-pass membrane protein</topology>
    </subcellularLocation>
</comment>
<dbReference type="InterPro" id="IPR036640">
    <property type="entry name" value="ABC1_TM_sf"/>
</dbReference>
<dbReference type="AlphaFoldDB" id="A0AA41SD62"/>
<organism evidence="7 8">
    <name type="scientific">Papaver nudicaule</name>
    <name type="common">Iceland poppy</name>
    <dbReference type="NCBI Taxonomy" id="74823"/>
    <lineage>
        <taxon>Eukaryota</taxon>
        <taxon>Viridiplantae</taxon>
        <taxon>Streptophyta</taxon>
        <taxon>Embryophyta</taxon>
        <taxon>Tracheophyta</taxon>
        <taxon>Spermatophyta</taxon>
        <taxon>Magnoliopsida</taxon>
        <taxon>Ranunculales</taxon>
        <taxon>Papaveraceae</taxon>
        <taxon>Papaveroideae</taxon>
        <taxon>Papaver</taxon>
    </lineage>
</organism>
<keyword evidence="2 5" id="KW-0812">Transmembrane</keyword>
<accession>A0AA41SD62</accession>
<dbReference type="SUPFAM" id="SSF90123">
    <property type="entry name" value="ABC transporter transmembrane region"/>
    <property type="match status" value="1"/>
</dbReference>
<dbReference type="InterPro" id="IPR039421">
    <property type="entry name" value="Type_1_exporter"/>
</dbReference>
<evidence type="ECO:0000313" key="8">
    <source>
        <dbReference type="Proteomes" id="UP001177140"/>
    </source>
</evidence>
<evidence type="ECO:0000256" key="2">
    <source>
        <dbReference type="ARBA" id="ARBA00022692"/>
    </source>
</evidence>
<evidence type="ECO:0000256" key="5">
    <source>
        <dbReference type="SAM" id="Phobius"/>
    </source>
</evidence>
<dbReference type="Gene3D" id="1.20.1560.10">
    <property type="entry name" value="ABC transporter type 1, transmembrane domain"/>
    <property type="match status" value="1"/>
</dbReference>
<evidence type="ECO:0000313" key="7">
    <source>
        <dbReference type="EMBL" id="MCL7032981.1"/>
    </source>
</evidence>
<dbReference type="Proteomes" id="UP001177140">
    <property type="component" value="Unassembled WGS sequence"/>
</dbReference>
<sequence length="143" mass="15557">MMYEEASQVATDAVGNIRTVASFCFEEKVMKLYENKCDGLKKTGMRQGLISGFSFGISFFLLFCVYDTSFYAGAKLLEDGKITFPEVFRVFLVLTMTSIGISQSSSMSPDFNKAKSSTVSILAILDGKSKLDSSDASGITLDA</sequence>
<feature type="transmembrane region" description="Helical" evidence="5">
    <location>
        <begin position="49"/>
        <end position="70"/>
    </location>
</feature>
<keyword evidence="3 5" id="KW-1133">Transmembrane helix</keyword>
<dbReference type="PANTHER" id="PTHR24221">
    <property type="entry name" value="ATP-BINDING CASSETTE SUB-FAMILY B"/>
    <property type="match status" value="1"/>
</dbReference>
<gene>
    <name evidence="7" type="ORF">MKW94_026285</name>
</gene>
<dbReference type="Pfam" id="PF00664">
    <property type="entry name" value="ABC_membrane"/>
    <property type="match status" value="1"/>
</dbReference>
<dbReference type="InterPro" id="IPR011527">
    <property type="entry name" value="ABC1_TM_dom"/>
</dbReference>
<dbReference type="GO" id="GO:0005524">
    <property type="term" value="F:ATP binding"/>
    <property type="evidence" value="ECO:0007669"/>
    <property type="project" value="InterPro"/>
</dbReference>
<dbReference type="GO" id="GO:0016020">
    <property type="term" value="C:membrane"/>
    <property type="evidence" value="ECO:0007669"/>
    <property type="project" value="UniProtKB-SubCell"/>
</dbReference>
<dbReference type="PROSITE" id="PS50929">
    <property type="entry name" value="ABC_TM1F"/>
    <property type="match status" value="1"/>
</dbReference>
<reference evidence="7" key="1">
    <citation type="submission" date="2022-03" db="EMBL/GenBank/DDBJ databases">
        <title>A functionally conserved STORR gene fusion in Papaver species that diverged 16.8 million years ago.</title>
        <authorList>
            <person name="Catania T."/>
        </authorList>
    </citation>
    <scope>NUCLEOTIDE SEQUENCE</scope>
    <source>
        <strain evidence="7">S-191538</strain>
    </source>
</reference>
<evidence type="ECO:0000256" key="1">
    <source>
        <dbReference type="ARBA" id="ARBA00004141"/>
    </source>
</evidence>
<keyword evidence="8" id="KW-1185">Reference proteome</keyword>
<comment type="caution">
    <text evidence="7">The sequence shown here is derived from an EMBL/GenBank/DDBJ whole genome shotgun (WGS) entry which is preliminary data.</text>
</comment>
<keyword evidence="4 5" id="KW-0472">Membrane</keyword>
<evidence type="ECO:0000259" key="6">
    <source>
        <dbReference type="PROSITE" id="PS50929"/>
    </source>
</evidence>
<name>A0AA41SD62_PAPNU</name>
<dbReference type="EMBL" id="JAJJMA010129306">
    <property type="protein sequence ID" value="MCL7032981.1"/>
    <property type="molecule type" value="Genomic_DNA"/>
</dbReference>
<dbReference type="PANTHER" id="PTHR24221:SF621">
    <property type="entry name" value="ABC TRANSPORTER B FAMILY MEMBER 21"/>
    <property type="match status" value="1"/>
</dbReference>
<dbReference type="GO" id="GO:0140359">
    <property type="term" value="F:ABC-type transporter activity"/>
    <property type="evidence" value="ECO:0007669"/>
    <property type="project" value="InterPro"/>
</dbReference>
<protein>
    <recommendedName>
        <fullName evidence="6">ABC transmembrane type-1 domain-containing protein</fullName>
    </recommendedName>
</protein>
<proteinExistence type="predicted"/>
<feature type="domain" description="ABC transmembrane type-1" evidence="6">
    <location>
        <begin position="1"/>
        <end position="113"/>
    </location>
</feature>
<evidence type="ECO:0000256" key="4">
    <source>
        <dbReference type="ARBA" id="ARBA00023136"/>
    </source>
</evidence>